<name>A0A0B4CPP4_9CAUL</name>
<dbReference type="PANTHER" id="PTHR12526:SF510">
    <property type="entry name" value="D-INOSITOL 3-PHOSPHATE GLYCOSYLTRANSFERASE"/>
    <property type="match status" value="1"/>
</dbReference>
<keyword evidence="2 5" id="KW-0808">Transferase</keyword>
<evidence type="ECO:0000313" key="5">
    <source>
        <dbReference type="EMBL" id="KIC58432.1"/>
    </source>
</evidence>
<protein>
    <submittedName>
        <fullName evidence="5">Glycosyl transferase family 1</fullName>
    </submittedName>
</protein>
<reference evidence="5 6" key="1">
    <citation type="submission" date="2014-12" db="EMBL/GenBank/DDBJ databases">
        <title>Genome sequencing of Brevundimonas nasdae TPW30.</title>
        <authorList>
            <person name="Tan P.W."/>
            <person name="Chan K.-G."/>
        </authorList>
    </citation>
    <scope>NUCLEOTIDE SEQUENCE [LARGE SCALE GENOMIC DNA]</scope>
    <source>
        <strain evidence="5 6">TPW30</strain>
    </source>
</reference>
<evidence type="ECO:0000259" key="4">
    <source>
        <dbReference type="Pfam" id="PF13439"/>
    </source>
</evidence>
<dbReference type="InterPro" id="IPR001296">
    <property type="entry name" value="Glyco_trans_1"/>
</dbReference>
<dbReference type="Gene3D" id="3.40.50.2000">
    <property type="entry name" value="Glycogen Phosphorylase B"/>
    <property type="match status" value="2"/>
</dbReference>
<dbReference type="Proteomes" id="UP000031166">
    <property type="component" value="Unassembled WGS sequence"/>
</dbReference>
<comment type="caution">
    <text evidence="5">The sequence shown here is derived from an EMBL/GenBank/DDBJ whole genome shotgun (WGS) entry which is preliminary data.</text>
</comment>
<evidence type="ECO:0000256" key="1">
    <source>
        <dbReference type="ARBA" id="ARBA00022676"/>
    </source>
</evidence>
<dbReference type="EMBL" id="JWSY01000011">
    <property type="protein sequence ID" value="KIC58432.1"/>
    <property type="molecule type" value="Genomic_DNA"/>
</dbReference>
<dbReference type="Pfam" id="PF00534">
    <property type="entry name" value="Glycos_transf_1"/>
    <property type="match status" value="1"/>
</dbReference>
<evidence type="ECO:0000256" key="2">
    <source>
        <dbReference type="ARBA" id="ARBA00022679"/>
    </source>
</evidence>
<evidence type="ECO:0000313" key="6">
    <source>
        <dbReference type="Proteomes" id="UP000031166"/>
    </source>
</evidence>
<evidence type="ECO:0000259" key="3">
    <source>
        <dbReference type="Pfam" id="PF00534"/>
    </source>
</evidence>
<dbReference type="AlphaFoldDB" id="A0A0B4CPP4"/>
<dbReference type="STRING" id="172043.RM53_08490"/>
<dbReference type="InterPro" id="IPR028098">
    <property type="entry name" value="Glyco_trans_4-like_N"/>
</dbReference>
<dbReference type="Pfam" id="PF13439">
    <property type="entry name" value="Glyco_transf_4"/>
    <property type="match status" value="1"/>
</dbReference>
<gene>
    <name evidence="5" type="ORF">RM53_08490</name>
</gene>
<dbReference type="PANTHER" id="PTHR12526">
    <property type="entry name" value="GLYCOSYLTRANSFERASE"/>
    <property type="match status" value="1"/>
</dbReference>
<dbReference type="RefSeq" id="WP_039245902.1">
    <property type="nucleotide sequence ID" value="NZ_JWSY01000011.1"/>
</dbReference>
<dbReference type="SUPFAM" id="SSF53756">
    <property type="entry name" value="UDP-Glycosyltransferase/glycogen phosphorylase"/>
    <property type="match status" value="1"/>
</dbReference>
<accession>A0A0B4CPP4</accession>
<dbReference type="GO" id="GO:0016757">
    <property type="term" value="F:glycosyltransferase activity"/>
    <property type="evidence" value="ECO:0007669"/>
    <property type="project" value="UniProtKB-KW"/>
</dbReference>
<proteinExistence type="predicted"/>
<organism evidence="5 6">
    <name type="scientific">Brevundimonas nasdae</name>
    <dbReference type="NCBI Taxonomy" id="172043"/>
    <lineage>
        <taxon>Bacteria</taxon>
        <taxon>Pseudomonadati</taxon>
        <taxon>Pseudomonadota</taxon>
        <taxon>Alphaproteobacteria</taxon>
        <taxon>Caulobacterales</taxon>
        <taxon>Caulobacteraceae</taxon>
        <taxon>Brevundimonas</taxon>
    </lineage>
</organism>
<feature type="domain" description="Glycosyltransferase subfamily 4-like N-terminal" evidence="4">
    <location>
        <begin position="17"/>
        <end position="169"/>
    </location>
</feature>
<feature type="domain" description="Glycosyl transferase family 1" evidence="3">
    <location>
        <begin position="178"/>
        <end position="292"/>
    </location>
</feature>
<keyword evidence="1" id="KW-0328">Glycosyltransferase</keyword>
<sequence>MRILFASGNGYIPEFSGGVQSNTDHLARELQARGHEIGVLAALFGDGLAGLRARLALKVTRRAYSVDHIHGYRVLRAWTPEAAVDAVVAGWNPDVAVVQCHRSVAIGRSLMRHGVPLVVYLHNVEFDELAGDPRELAGATFIANSAFTADAYRKAFGIEAVVIPPAIDKAVFATPTSREFVTFINIDEKKGVGKAIEIARDNPDIPFLFVESWVLGREALKAFAARTSDLSNVTFMRRQSDMAKVYGRTRILLAPSRWEEAWGRVASEAHCSGIPVIGSNRGGLPDAIGTGGAVLDYDAPVSTWSGVLRELWFDEALYEEVSARAKDYADRPALDTDHQVQTLMSLIAGAVAYPAADRI</sequence>